<gene>
    <name evidence="7" type="ORF">A1O3_04022</name>
</gene>
<name>W9YXP2_9EURO</name>
<dbReference type="GO" id="GO:0005886">
    <property type="term" value="C:plasma membrane"/>
    <property type="evidence" value="ECO:0007669"/>
    <property type="project" value="TreeGrafter"/>
</dbReference>
<evidence type="ECO:0000313" key="8">
    <source>
        <dbReference type="Proteomes" id="UP000019478"/>
    </source>
</evidence>
<keyword evidence="5 6" id="KW-0472">Membrane</keyword>
<sequence length="505" mass="55305">MQPIVGAYADKSTSRYGRRRPYMIVGALITGLGLLLLGWTSEAVGLFLAEGDTKKNVTILVAVLSIYALDFSVNAVQACSRSLIVDTLPISQQQAGSAWASRLTAAGHLIGYFIGTFDLVRLFPPWLGGDTQFKKMTVISALVLWITVGVTSWAVTERVRLPGDDDETSIKEILVKLWNRTTHLPPRIQSICWVQFWNWVGWFPFLFYSSTFVGEVYYRYEHSAPEPGVKDEHDALGNIGRLGSVSLVLFSLITFCSSVIFPYIIRTPGEAGEKFTPRPPRALAKSVQSLLIKAYSFQPDLTTAWMWSNLLFATITICAPWVHTLASATVLVASCGVPWAVSCWAPFGLLGVEINKMSSGPPAHVHGPAAPGYTAVRASIDEDEADIAMKDIAQGRHELADSVLKINHLSDHGAHSSTGELAGVYLGVLNVYTTLPQFVGTFISWIIFSMLEPGKNDNLADEDPDHHRWLSLKKNAPNAIAICLFVGAICSIIAAEAARRLKRLD</sequence>
<keyword evidence="8" id="KW-1185">Reference proteome</keyword>
<dbReference type="EMBL" id="AMGY01000003">
    <property type="protein sequence ID" value="EXJ87064.1"/>
    <property type="molecule type" value="Genomic_DNA"/>
</dbReference>
<feature type="transmembrane region" description="Helical" evidence="6">
    <location>
        <begin position="238"/>
        <end position="265"/>
    </location>
</feature>
<evidence type="ECO:0000256" key="6">
    <source>
        <dbReference type="SAM" id="Phobius"/>
    </source>
</evidence>
<dbReference type="PANTHER" id="PTHR19432:SF76">
    <property type="entry name" value="TRANSPORTER, PUTATIVE (EUROFUNG)-RELATED"/>
    <property type="match status" value="1"/>
</dbReference>
<dbReference type="GO" id="GO:0008506">
    <property type="term" value="F:sucrose:proton symporter activity"/>
    <property type="evidence" value="ECO:0007669"/>
    <property type="project" value="TreeGrafter"/>
</dbReference>
<evidence type="ECO:0000256" key="2">
    <source>
        <dbReference type="ARBA" id="ARBA00022448"/>
    </source>
</evidence>
<feature type="transmembrane region" description="Helical" evidence="6">
    <location>
        <begin position="479"/>
        <end position="498"/>
    </location>
</feature>
<feature type="transmembrane region" description="Helical" evidence="6">
    <location>
        <begin position="196"/>
        <end position="218"/>
    </location>
</feature>
<feature type="transmembrane region" description="Helical" evidence="6">
    <location>
        <begin position="424"/>
        <end position="448"/>
    </location>
</feature>
<dbReference type="Gene3D" id="1.20.1250.20">
    <property type="entry name" value="MFS general substrate transporter like domains"/>
    <property type="match status" value="1"/>
</dbReference>
<evidence type="ECO:0008006" key="9">
    <source>
        <dbReference type="Google" id="ProtNLM"/>
    </source>
</evidence>
<dbReference type="Proteomes" id="UP000019478">
    <property type="component" value="Unassembled WGS sequence"/>
</dbReference>
<evidence type="ECO:0000256" key="1">
    <source>
        <dbReference type="ARBA" id="ARBA00004141"/>
    </source>
</evidence>
<keyword evidence="4 6" id="KW-1133">Transmembrane helix</keyword>
<feature type="transmembrane region" description="Helical" evidence="6">
    <location>
        <begin position="21"/>
        <end position="39"/>
    </location>
</feature>
<organism evidence="7 8">
    <name type="scientific">Capronia epimyces CBS 606.96</name>
    <dbReference type="NCBI Taxonomy" id="1182542"/>
    <lineage>
        <taxon>Eukaryota</taxon>
        <taxon>Fungi</taxon>
        <taxon>Dikarya</taxon>
        <taxon>Ascomycota</taxon>
        <taxon>Pezizomycotina</taxon>
        <taxon>Eurotiomycetes</taxon>
        <taxon>Chaetothyriomycetidae</taxon>
        <taxon>Chaetothyriales</taxon>
        <taxon>Herpotrichiellaceae</taxon>
        <taxon>Capronia</taxon>
    </lineage>
</organism>
<keyword evidence="2" id="KW-0813">Transport</keyword>
<feature type="transmembrane region" description="Helical" evidence="6">
    <location>
        <begin position="328"/>
        <end position="352"/>
    </location>
</feature>
<evidence type="ECO:0000256" key="3">
    <source>
        <dbReference type="ARBA" id="ARBA00022692"/>
    </source>
</evidence>
<feature type="transmembrane region" description="Helical" evidence="6">
    <location>
        <begin position="59"/>
        <end position="79"/>
    </location>
</feature>
<dbReference type="RefSeq" id="XP_007732343.1">
    <property type="nucleotide sequence ID" value="XM_007734153.1"/>
</dbReference>
<evidence type="ECO:0000313" key="7">
    <source>
        <dbReference type="EMBL" id="EXJ87064.1"/>
    </source>
</evidence>
<dbReference type="InterPro" id="IPR036259">
    <property type="entry name" value="MFS_trans_sf"/>
</dbReference>
<reference evidence="7 8" key="1">
    <citation type="submission" date="2013-03" db="EMBL/GenBank/DDBJ databases">
        <title>The Genome Sequence of Capronia epimyces CBS 606.96.</title>
        <authorList>
            <consortium name="The Broad Institute Genomics Platform"/>
            <person name="Cuomo C."/>
            <person name="de Hoog S."/>
            <person name="Gorbushina A."/>
            <person name="Walker B."/>
            <person name="Young S.K."/>
            <person name="Zeng Q."/>
            <person name="Gargeya S."/>
            <person name="Fitzgerald M."/>
            <person name="Haas B."/>
            <person name="Abouelleil A."/>
            <person name="Allen A.W."/>
            <person name="Alvarado L."/>
            <person name="Arachchi H.M."/>
            <person name="Berlin A.M."/>
            <person name="Chapman S.B."/>
            <person name="Gainer-Dewar J."/>
            <person name="Goldberg J."/>
            <person name="Griggs A."/>
            <person name="Gujja S."/>
            <person name="Hansen M."/>
            <person name="Howarth C."/>
            <person name="Imamovic A."/>
            <person name="Ireland A."/>
            <person name="Larimer J."/>
            <person name="McCowan C."/>
            <person name="Murphy C."/>
            <person name="Pearson M."/>
            <person name="Poon T.W."/>
            <person name="Priest M."/>
            <person name="Roberts A."/>
            <person name="Saif S."/>
            <person name="Shea T."/>
            <person name="Sisk P."/>
            <person name="Sykes S."/>
            <person name="Wortman J."/>
            <person name="Nusbaum C."/>
            <person name="Birren B."/>
        </authorList>
    </citation>
    <scope>NUCLEOTIDE SEQUENCE [LARGE SCALE GENOMIC DNA]</scope>
    <source>
        <strain evidence="7 8">CBS 606.96</strain>
    </source>
</reference>
<dbReference type="SUPFAM" id="SSF103473">
    <property type="entry name" value="MFS general substrate transporter"/>
    <property type="match status" value="1"/>
</dbReference>
<feature type="transmembrane region" description="Helical" evidence="6">
    <location>
        <begin position="99"/>
        <end position="117"/>
    </location>
</feature>
<feature type="transmembrane region" description="Helical" evidence="6">
    <location>
        <begin position="137"/>
        <end position="155"/>
    </location>
</feature>
<dbReference type="Pfam" id="PF13347">
    <property type="entry name" value="MFS_2"/>
    <property type="match status" value="1"/>
</dbReference>
<feature type="transmembrane region" description="Helical" evidence="6">
    <location>
        <begin position="304"/>
        <end position="322"/>
    </location>
</feature>
<dbReference type="HOGENOM" id="CLU_018303_0_0_1"/>
<comment type="caution">
    <text evidence="7">The sequence shown here is derived from an EMBL/GenBank/DDBJ whole genome shotgun (WGS) entry which is preliminary data.</text>
</comment>
<dbReference type="OrthoDB" id="28755at2759"/>
<dbReference type="PANTHER" id="PTHR19432">
    <property type="entry name" value="SUGAR TRANSPORTER"/>
    <property type="match status" value="1"/>
</dbReference>
<dbReference type="GeneID" id="19168143"/>
<keyword evidence="3 6" id="KW-0812">Transmembrane</keyword>
<dbReference type="eggNOG" id="KOG0637">
    <property type="taxonomic scope" value="Eukaryota"/>
</dbReference>
<protein>
    <recommendedName>
        <fullName evidence="9">Sucrose transporter</fullName>
    </recommendedName>
</protein>
<proteinExistence type="predicted"/>
<dbReference type="AlphaFoldDB" id="W9YXP2"/>
<accession>W9YXP2</accession>
<comment type="subcellular location">
    <subcellularLocation>
        <location evidence="1">Membrane</location>
        <topology evidence="1">Multi-pass membrane protein</topology>
    </subcellularLocation>
</comment>
<evidence type="ECO:0000256" key="4">
    <source>
        <dbReference type="ARBA" id="ARBA00022989"/>
    </source>
</evidence>
<evidence type="ECO:0000256" key="5">
    <source>
        <dbReference type="ARBA" id="ARBA00023136"/>
    </source>
</evidence>